<dbReference type="EMBL" id="VTPC01000801">
    <property type="protein sequence ID" value="KAF2904290.1"/>
    <property type="molecule type" value="Genomic_DNA"/>
</dbReference>
<feature type="non-terminal residue" evidence="1">
    <location>
        <position position="1"/>
    </location>
</feature>
<dbReference type="Proteomes" id="UP000801492">
    <property type="component" value="Unassembled WGS sequence"/>
</dbReference>
<organism evidence="1 2">
    <name type="scientific">Ignelater luminosus</name>
    <name type="common">Cucubano</name>
    <name type="synonym">Pyrophorus luminosus</name>
    <dbReference type="NCBI Taxonomy" id="2038154"/>
    <lineage>
        <taxon>Eukaryota</taxon>
        <taxon>Metazoa</taxon>
        <taxon>Ecdysozoa</taxon>
        <taxon>Arthropoda</taxon>
        <taxon>Hexapoda</taxon>
        <taxon>Insecta</taxon>
        <taxon>Pterygota</taxon>
        <taxon>Neoptera</taxon>
        <taxon>Endopterygota</taxon>
        <taxon>Coleoptera</taxon>
        <taxon>Polyphaga</taxon>
        <taxon>Elateriformia</taxon>
        <taxon>Elateroidea</taxon>
        <taxon>Elateridae</taxon>
        <taxon>Agrypninae</taxon>
        <taxon>Pyrophorini</taxon>
        <taxon>Ignelater</taxon>
    </lineage>
</organism>
<dbReference type="AlphaFoldDB" id="A0A8K0GH01"/>
<reference evidence="1" key="1">
    <citation type="submission" date="2019-08" db="EMBL/GenBank/DDBJ databases">
        <title>The genome of the North American firefly Photinus pyralis.</title>
        <authorList>
            <consortium name="Photinus pyralis genome working group"/>
            <person name="Fallon T.R."/>
            <person name="Sander Lower S.E."/>
            <person name="Weng J.-K."/>
        </authorList>
    </citation>
    <scope>NUCLEOTIDE SEQUENCE</scope>
    <source>
        <strain evidence="1">TRF0915ILg1</strain>
        <tissue evidence="1">Whole body</tissue>
    </source>
</reference>
<keyword evidence="2" id="KW-1185">Reference proteome</keyword>
<name>A0A8K0GH01_IGNLU</name>
<evidence type="ECO:0000313" key="2">
    <source>
        <dbReference type="Proteomes" id="UP000801492"/>
    </source>
</evidence>
<protein>
    <submittedName>
        <fullName evidence="1">Uncharacterized protein</fullName>
    </submittedName>
</protein>
<feature type="non-terminal residue" evidence="1">
    <location>
        <position position="52"/>
    </location>
</feature>
<evidence type="ECO:0000313" key="1">
    <source>
        <dbReference type="EMBL" id="KAF2904290.1"/>
    </source>
</evidence>
<gene>
    <name evidence="1" type="ORF">ILUMI_01883</name>
</gene>
<proteinExistence type="predicted"/>
<accession>A0A8K0GH01</accession>
<comment type="caution">
    <text evidence="1">The sequence shown here is derived from an EMBL/GenBank/DDBJ whole genome shotgun (WGS) entry which is preliminary data.</text>
</comment>
<sequence length="52" mass="6240">LHVQLYKFMSNEYRFFPVFVSVNMCAEYRKNSFGVKDLLTRTSNHDPCHLKK</sequence>